<sequence length="121" mass="13914">MAPKSCLIGNQRIHHSLQPGPISRRRNRRSGTLRHGSDSSYPRGRGNKKANPRKPNKLRGSIYLRGLRRTRRRAKENVTLIRGIDGERARNRERRRKGKSYKEEAVGRIPEEAAYLLTSGF</sequence>
<feature type="compositionally biased region" description="Basic residues" evidence="1">
    <location>
        <begin position="23"/>
        <end position="32"/>
    </location>
</feature>
<dbReference type="AlphaFoldDB" id="A0A8S9FCJ2"/>
<proteinExistence type="predicted"/>
<evidence type="ECO:0000256" key="1">
    <source>
        <dbReference type="SAM" id="MobiDB-lite"/>
    </source>
</evidence>
<comment type="caution">
    <text evidence="2">The sequence shown here is derived from an EMBL/GenBank/DDBJ whole genome shotgun (WGS) entry which is preliminary data.</text>
</comment>
<organism evidence="2">
    <name type="scientific">Brassica cretica</name>
    <name type="common">Mustard</name>
    <dbReference type="NCBI Taxonomy" id="69181"/>
    <lineage>
        <taxon>Eukaryota</taxon>
        <taxon>Viridiplantae</taxon>
        <taxon>Streptophyta</taxon>
        <taxon>Embryophyta</taxon>
        <taxon>Tracheophyta</taxon>
        <taxon>Spermatophyta</taxon>
        <taxon>Magnoliopsida</taxon>
        <taxon>eudicotyledons</taxon>
        <taxon>Gunneridae</taxon>
        <taxon>Pentapetalae</taxon>
        <taxon>rosids</taxon>
        <taxon>malvids</taxon>
        <taxon>Brassicales</taxon>
        <taxon>Brassicaceae</taxon>
        <taxon>Brassiceae</taxon>
        <taxon>Brassica</taxon>
    </lineage>
</organism>
<protein>
    <submittedName>
        <fullName evidence="2">Uncharacterized protein</fullName>
    </submittedName>
</protein>
<dbReference type="EMBL" id="QGKY02002305">
    <property type="protein sequence ID" value="KAF2530831.1"/>
    <property type="molecule type" value="Genomic_DNA"/>
</dbReference>
<reference evidence="2" key="1">
    <citation type="submission" date="2019-12" db="EMBL/GenBank/DDBJ databases">
        <title>Genome sequencing and annotation of Brassica cretica.</title>
        <authorList>
            <person name="Studholme D.J."/>
            <person name="Sarris P.F."/>
        </authorList>
    </citation>
    <scope>NUCLEOTIDE SEQUENCE</scope>
    <source>
        <strain evidence="2">PFS-102/07</strain>
        <tissue evidence="2">Leaf</tissue>
    </source>
</reference>
<gene>
    <name evidence="2" type="ORF">F2Q70_00029200</name>
</gene>
<feature type="region of interest" description="Disordered" evidence="1">
    <location>
        <begin position="1"/>
        <end position="60"/>
    </location>
</feature>
<accession>A0A8S9FCJ2</accession>
<evidence type="ECO:0000313" key="2">
    <source>
        <dbReference type="EMBL" id="KAF2530831.1"/>
    </source>
</evidence>
<name>A0A8S9FCJ2_BRACR</name>
<feature type="compositionally biased region" description="Basic residues" evidence="1">
    <location>
        <begin position="45"/>
        <end position="57"/>
    </location>
</feature>